<gene>
    <name evidence="2" type="ORF">ACFFJC_18005</name>
</gene>
<keyword evidence="1" id="KW-0472">Membrane</keyword>
<dbReference type="RefSeq" id="WP_379488785.1">
    <property type="nucleotide sequence ID" value="NZ_JBHLWK010000023.1"/>
</dbReference>
<reference evidence="2 3" key="1">
    <citation type="submission" date="2024-09" db="EMBL/GenBank/DDBJ databases">
        <authorList>
            <person name="Sun Q."/>
            <person name="Mori K."/>
        </authorList>
    </citation>
    <scope>NUCLEOTIDE SEQUENCE [LARGE SCALE GENOMIC DNA]</scope>
    <source>
        <strain evidence="2 3">CCM 7706</strain>
    </source>
</reference>
<organism evidence="2 3">
    <name type="scientific">Novosphingobium soli</name>
    <dbReference type="NCBI Taxonomy" id="574956"/>
    <lineage>
        <taxon>Bacteria</taxon>
        <taxon>Pseudomonadati</taxon>
        <taxon>Pseudomonadota</taxon>
        <taxon>Alphaproteobacteria</taxon>
        <taxon>Sphingomonadales</taxon>
        <taxon>Sphingomonadaceae</taxon>
        <taxon>Novosphingobium</taxon>
    </lineage>
</organism>
<proteinExistence type="predicted"/>
<protein>
    <submittedName>
        <fullName evidence="2">Uncharacterized protein</fullName>
    </submittedName>
</protein>
<evidence type="ECO:0000256" key="1">
    <source>
        <dbReference type="SAM" id="Phobius"/>
    </source>
</evidence>
<evidence type="ECO:0000313" key="3">
    <source>
        <dbReference type="Proteomes" id="UP001589798"/>
    </source>
</evidence>
<keyword evidence="3" id="KW-1185">Reference proteome</keyword>
<comment type="caution">
    <text evidence="2">The sequence shown here is derived from an EMBL/GenBank/DDBJ whole genome shotgun (WGS) entry which is preliminary data.</text>
</comment>
<sequence>MNTFMAIMSQLFWGVTVGALSTAFGTLAKGAAMIGGLGGAGWYGLKWHRGRRDRSRRRIEADDPE</sequence>
<feature type="transmembrane region" description="Helical" evidence="1">
    <location>
        <begin position="31"/>
        <end position="48"/>
    </location>
</feature>
<keyword evidence="1" id="KW-0812">Transmembrane</keyword>
<accession>A0ABV6D0M0</accession>
<dbReference type="EMBL" id="JBHLWK010000023">
    <property type="protein sequence ID" value="MFC0206162.1"/>
    <property type="molecule type" value="Genomic_DNA"/>
</dbReference>
<dbReference type="Proteomes" id="UP001589798">
    <property type="component" value="Unassembled WGS sequence"/>
</dbReference>
<keyword evidence="1" id="KW-1133">Transmembrane helix</keyword>
<evidence type="ECO:0000313" key="2">
    <source>
        <dbReference type="EMBL" id="MFC0206162.1"/>
    </source>
</evidence>
<name>A0ABV6D0M0_9SPHN</name>